<accession>A0A835CUL0</accession>
<dbReference type="PROSITE" id="PS50082">
    <property type="entry name" value="WD_REPEATS_2"/>
    <property type="match status" value="1"/>
</dbReference>
<dbReference type="GO" id="GO:0006281">
    <property type="term" value="P:DNA repair"/>
    <property type="evidence" value="ECO:0007669"/>
    <property type="project" value="TreeGrafter"/>
</dbReference>
<evidence type="ECO:0000259" key="12">
    <source>
        <dbReference type="PROSITE" id="PS50850"/>
    </source>
</evidence>
<evidence type="ECO:0000256" key="8">
    <source>
        <dbReference type="ARBA" id="ARBA00023242"/>
    </source>
</evidence>
<evidence type="ECO:0000256" key="4">
    <source>
        <dbReference type="ARBA" id="ARBA00022692"/>
    </source>
</evidence>
<dbReference type="InterPro" id="IPR001680">
    <property type="entry name" value="WD40_rpt"/>
</dbReference>
<dbReference type="Pfam" id="PF20946">
    <property type="entry name" value="Ctf4_C"/>
    <property type="match status" value="1"/>
</dbReference>
<feature type="compositionally biased region" description="Low complexity" evidence="10">
    <location>
        <begin position="909"/>
        <end position="921"/>
    </location>
</feature>
<feature type="transmembrane region" description="Helical" evidence="11">
    <location>
        <begin position="1328"/>
        <end position="1349"/>
    </location>
</feature>
<dbReference type="GO" id="GO:0006261">
    <property type="term" value="P:DNA-templated DNA replication"/>
    <property type="evidence" value="ECO:0007669"/>
    <property type="project" value="TreeGrafter"/>
</dbReference>
<dbReference type="OrthoDB" id="3936150at2759"/>
<keyword evidence="14" id="KW-1185">Reference proteome</keyword>
<dbReference type="Pfam" id="PF12341">
    <property type="entry name" value="Mcl1_mid"/>
    <property type="match status" value="1"/>
</dbReference>
<protein>
    <recommendedName>
        <fullName evidence="12">Major facilitator superfamily (MFS) profile domain-containing protein</fullName>
    </recommendedName>
</protein>
<evidence type="ECO:0000256" key="10">
    <source>
        <dbReference type="SAM" id="MobiDB-lite"/>
    </source>
</evidence>
<feature type="transmembrane region" description="Helical" evidence="11">
    <location>
        <begin position="1247"/>
        <end position="1268"/>
    </location>
</feature>
<dbReference type="Proteomes" id="UP000639338">
    <property type="component" value="Unassembled WGS sequence"/>
</dbReference>
<feature type="transmembrane region" description="Helical" evidence="11">
    <location>
        <begin position="1128"/>
        <end position="1148"/>
    </location>
</feature>
<keyword evidence="6 11" id="KW-1133">Transmembrane helix</keyword>
<dbReference type="GO" id="GO:0016020">
    <property type="term" value="C:membrane"/>
    <property type="evidence" value="ECO:0007669"/>
    <property type="project" value="UniProtKB-SubCell"/>
</dbReference>
<dbReference type="PROSITE" id="PS50294">
    <property type="entry name" value="WD_REPEATS_REGION"/>
    <property type="match status" value="1"/>
</dbReference>
<dbReference type="Gene3D" id="2.130.10.10">
    <property type="entry name" value="YVTN repeat-like/Quinoprotein amine dehydrogenase"/>
    <property type="match status" value="2"/>
</dbReference>
<keyword evidence="7 11" id="KW-0472">Membrane</keyword>
<dbReference type="InterPro" id="IPR005828">
    <property type="entry name" value="MFS_sugar_transport-like"/>
</dbReference>
<keyword evidence="3 9" id="KW-0853">WD repeat</keyword>
<dbReference type="PROSITE" id="PS00678">
    <property type="entry name" value="WD_REPEATS_1"/>
    <property type="match status" value="1"/>
</dbReference>
<feature type="repeat" description="WD" evidence="9">
    <location>
        <begin position="132"/>
        <end position="173"/>
    </location>
</feature>
<dbReference type="InterPro" id="IPR022100">
    <property type="entry name" value="WDHD1/CFT4_beta-prop_2nd"/>
</dbReference>
<name>A0A835CUL0_APHGI</name>
<feature type="domain" description="Major facilitator superfamily (MFS) profile" evidence="12">
    <location>
        <begin position="955"/>
        <end position="1417"/>
    </location>
</feature>
<feature type="transmembrane region" description="Helical" evidence="11">
    <location>
        <begin position="1069"/>
        <end position="1088"/>
    </location>
</feature>
<dbReference type="InterPro" id="IPR019775">
    <property type="entry name" value="WD40_repeat_CS"/>
</dbReference>
<dbReference type="GO" id="GO:0000278">
    <property type="term" value="P:mitotic cell cycle"/>
    <property type="evidence" value="ECO:0007669"/>
    <property type="project" value="TreeGrafter"/>
</dbReference>
<dbReference type="SUPFAM" id="SSF103473">
    <property type="entry name" value="MFS general substrate transporter"/>
    <property type="match status" value="1"/>
</dbReference>
<evidence type="ECO:0000256" key="3">
    <source>
        <dbReference type="ARBA" id="ARBA00022574"/>
    </source>
</evidence>
<dbReference type="SUPFAM" id="SSF50978">
    <property type="entry name" value="WD40 repeat-like"/>
    <property type="match status" value="1"/>
</dbReference>
<dbReference type="Pfam" id="PF24817">
    <property type="entry name" value="WD40_WDHD1_1st"/>
    <property type="match status" value="1"/>
</dbReference>
<comment type="caution">
    <text evidence="13">The sequence shown here is derived from an EMBL/GenBank/DDBJ whole genome shotgun (WGS) entry which is preliminary data.</text>
</comment>
<dbReference type="InterPro" id="IPR015943">
    <property type="entry name" value="WD40/YVTN_repeat-like_dom_sf"/>
</dbReference>
<dbReference type="CDD" id="cd17317">
    <property type="entry name" value="MFS_SLC22"/>
    <property type="match status" value="1"/>
</dbReference>
<keyword evidence="5" id="KW-0677">Repeat</keyword>
<feature type="transmembrane region" description="Helical" evidence="11">
    <location>
        <begin position="1154"/>
        <end position="1173"/>
    </location>
</feature>
<reference evidence="13 14" key="1">
    <citation type="submission" date="2020-08" db="EMBL/GenBank/DDBJ databases">
        <title>Aphidius gifuensis genome sequencing and assembly.</title>
        <authorList>
            <person name="Du Z."/>
        </authorList>
    </citation>
    <scope>NUCLEOTIDE SEQUENCE [LARGE SCALE GENOMIC DNA]</scope>
    <source>
        <strain evidence="13">YNYX2018</strain>
        <tissue evidence="13">Adults</tissue>
    </source>
</reference>
<dbReference type="InterPro" id="IPR036322">
    <property type="entry name" value="WD40_repeat_dom_sf"/>
</dbReference>
<keyword evidence="4 11" id="KW-0812">Transmembrane</keyword>
<dbReference type="PROSITE" id="PS50850">
    <property type="entry name" value="MFS"/>
    <property type="match status" value="1"/>
</dbReference>
<feature type="region of interest" description="Disordered" evidence="10">
    <location>
        <begin position="908"/>
        <end position="928"/>
    </location>
</feature>
<evidence type="ECO:0000256" key="5">
    <source>
        <dbReference type="ARBA" id="ARBA00022737"/>
    </source>
</evidence>
<dbReference type="Gene3D" id="1.20.1250.20">
    <property type="entry name" value="MFS general substrate transporter like domains"/>
    <property type="match status" value="1"/>
</dbReference>
<feature type="region of interest" description="Disordered" evidence="10">
    <location>
        <begin position="831"/>
        <end position="867"/>
    </location>
</feature>
<feature type="transmembrane region" description="Helical" evidence="11">
    <location>
        <begin position="1361"/>
        <end position="1380"/>
    </location>
</feature>
<dbReference type="SMART" id="SM00320">
    <property type="entry name" value="WD40"/>
    <property type="match status" value="5"/>
</dbReference>
<dbReference type="InterPro" id="IPR036259">
    <property type="entry name" value="MFS_trans_sf"/>
</dbReference>
<feature type="transmembrane region" description="Helical" evidence="11">
    <location>
        <begin position="1042"/>
        <end position="1062"/>
    </location>
</feature>
<feature type="transmembrane region" description="Helical" evidence="11">
    <location>
        <begin position="1274"/>
        <end position="1295"/>
    </location>
</feature>
<dbReference type="GO" id="GO:0022857">
    <property type="term" value="F:transmembrane transporter activity"/>
    <property type="evidence" value="ECO:0007669"/>
    <property type="project" value="InterPro"/>
</dbReference>
<dbReference type="PANTHER" id="PTHR19932">
    <property type="entry name" value="WD REPEAT AND HMG-BOX DNA BINDING PROTEIN"/>
    <property type="match status" value="1"/>
</dbReference>
<dbReference type="PANTHER" id="PTHR19932:SF10">
    <property type="entry name" value="WD REPEAT AND HMG-BOX DNA-BINDING PROTEIN 1"/>
    <property type="match status" value="1"/>
</dbReference>
<dbReference type="InterPro" id="IPR048591">
    <property type="entry name" value="WDHD1/CFT4_hel"/>
</dbReference>
<evidence type="ECO:0000313" key="14">
    <source>
        <dbReference type="Proteomes" id="UP000639338"/>
    </source>
</evidence>
<dbReference type="GO" id="GO:0003682">
    <property type="term" value="F:chromatin binding"/>
    <property type="evidence" value="ECO:0007669"/>
    <property type="project" value="TreeGrafter"/>
</dbReference>
<dbReference type="InterPro" id="IPR020846">
    <property type="entry name" value="MFS_dom"/>
</dbReference>
<organism evidence="13 14">
    <name type="scientific">Aphidius gifuensis</name>
    <name type="common">Parasitoid wasp</name>
    <dbReference type="NCBI Taxonomy" id="684658"/>
    <lineage>
        <taxon>Eukaryota</taxon>
        <taxon>Metazoa</taxon>
        <taxon>Ecdysozoa</taxon>
        <taxon>Arthropoda</taxon>
        <taxon>Hexapoda</taxon>
        <taxon>Insecta</taxon>
        <taxon>Pterygota</taxon>
        <taxon>Neoptera</taxon>
        <taxon>Endopterygota</taxon>
        <taxon>Hymenoptera</taxon>
        <taxon>Apocrita</taxon>
        <taxon>Ichneumonoidea</taxon>
        <taxon>Braconidae</taxon>
        <taxon>Aphidiinae</taxon>
        <taxon>Aphidius</taxon>
    </lineage>
</organism>
<dbReference type="Pfam" id="PF00083">
    <property type="entry name" value="Sugar_tr"/>
    <property type="match status" value="1"/>
</dbReference>
<feature type="transmembrane region" description="Helical" evidence="11">
    <location>
        <begin position="1392"/>
        <end position="1412"/>
    </location>
</feature>
<evidence type="ECO:0000256" key="7">
    <source>
        <dbReference type="ARBA" id="ARBA00023136"/>
    </source>
</evidence>
<evidence type="ECO:0000256" key="2">
    <source>
        <dbReference type="ARBA" id="ARBA00004141"/>
    </source>
</evidence>
<keyword evidence="8" id="KW-0539">Nucleus</keyword>
<gene>
    <name evidence="13" type="ORF">HCN44_010050</name>
</gene>
<proteinExistence type="predicted"/>
<evidence type="ECO:0000256" key="11">
    <source>
        <dbReference type="SAM" id="Phobius"/>
    </source>
</evidence>
<feature type="transmembrane region" description="Helical" evidence="11">
    <location>
        <begin position="1094"/>
        <end position="1116"/>
    </location>
</feature>
<evidence type="ECO:0000256" key="1">
    <source>
        <dbReference type="ARBA" id="ARBA00004123"/>
    </source>
</evidence>
<sequence length="1444" mass="159781">MPLTLRPMRYAHPEGHTDVCYFEGERGGLITCGVDGDVRFWLDLQDDDPSCQCVGEIATSCLSKNEKIYVGNDSNTLQILSCPELEKAGIVTRFSAAVSALSTIKKSKLIVSGAEDMRIQITNIDTNESIELTGHEAPILGLSLDPLEEYIASSSADGTIRVWNIKEKKQIKSWNVVPKSNSFNTAKSLSIPSFETTNGKFLAYPHGKEVVVIERDSWKELFKLKYSTLKADINICKVSDCGNRLAGATLHGEIVVWNMQNEDVIGYIEHPQDSKITSLKWNPNNSNEIAFCDSSGQLGGVDVVLPQVTLDNFICETKTNGHKIDDDNDDNDFLNDDNIDNYDEDDDNVISLNKIKSTINIDDDKLSHSDIGSVRHENTRQVVPEIYTQEPFQPGSTPVHLLSRFMVWNDIGIVRCYMNEDGNESTIEVEFHDATIHHSMHMNNYLKHTMASLSSYALVLGCHSMDDIPSKIVVIALQGWGSGNKEWSIDLPDDEEACCVAAGDCFVALATSRRHLRLFTIGGVQREVLSIPGSVVAMNARGNHLLVAYHSGIGIDKDQVMNIMWIQIQGYKLKNQTLTLPLSPSEDLMWIGLSDIASPVIMDAIGIVKIYNRNMKLWQVAADTDKQCKGKLDHYFIVSISEIEKCIRCILCKGSHYPSTSPRPTTIEIPLIIPLCEIDSEKTKKEAPLWQIGSNPADESTALLTLIGYFINGNSDYSVVDLCENIAPLKIIEYAIKYASKSGKMALSSKLQKIAENKNSLKDIEVIEDDLFDDDNDDVEEAKEAKEISSNPIILTPIINKPPEADIKPLTMSFKKKNIFAKKSSPMIANKLDGLNSLPEKLDKQEQPKTLTPQAKSKPKKKNISSPAINGETFVNWLTQNRANLQEEFPELDNNGIKKIGRQRWAELTSSNSQQSINQTESETKKRKLSNYGPLDAVQEAMGVMGPWQILIAIALSLVNIPVAWQQLSIAVIAPKTSFTCNIPATISGAVSSHDACAYSTVVNNVSVSHECIDFTFHNEGLNSTMITEHNLVCGRSSLKNFAQAFTMLGILAGNMLFGTLADKYGRKIPLLVALVLQVVSGLLSAIVPWYTVFAILKVISAFATGGTMLVSFVLLMEIVGIEWRSTLSVLFHIPFVLGHMSIALIAYVTGTYFSYSLAISLPSMFLLSYYWLIPESPRWLLAAGKIEEARAILEEAATKNNIPLEKVNAAIEFHSNQNVKDNKDNNQNTYSMLDLFKTPNLRIRTICIAFNWLVCGFCFFGLAHYVSRLDERIYYNIFISAAFELGGIMIVWIFIHRVSRLKLLMCGNVIAGISLLVLTIVTGEAQVWIISVGCCAMSVSFTVVYLYSSELFPTVVRNNGIALCSVSARIASTVVPFIATSGESTKDNNDWLVSVIFGVGPLIGAALCIFLPETMDCQLPETIEDGENFGKKIQSIPVDEEAK</sequence>
<comment type="subcellular location">
    <subcellularLocation>
        <location evidence="2">Membrane</location>
        <topology evidence="2">Multi-pass membrane protein</topology>
    </subcellularLocation>
    <subcellularLocation>
        <location evidence="1">Nucleus</location>
    </subcellularLocation>
</comment>
<dbReference type="EMBL" id="JACMRX010000003">
    <property type="protein sequence ID" value="KAF7993455.1"/>
    <property type="molecule type" value="Genomic_DNA"/>
</dbReference>
<dbReference type="GO" id="GO:0043596">
    <property type="term" value="C:nuclear replication fork"/>
    <property type="evidence" value="ECO:0007669"/>
    <property type="project" value="TreeGrafter"/>
</dbReference>
<evidence type="ECO:0000313" key="13">
    <source>
        <dbReference type="EMBL" id="KAF7993455.1"/>
    </source>
</evidence>
<evidence type="ECO:0000256" key="9">
    <source>
        <dbReference type="PROSITE-ProRule" id="PRU00221"/>
    </source>
</evidence>
<feature type="transmembrane region" description="Helical" evidence="11">
    <location>
        <begin position="1302"/>
        <end position="1322"/>
    </location>
</feature>
<dbReference type="InterPro" id="IPR057646">
    <property type="entry name" value="WD40_WDHD1_1st"/>
</dbReference>
<evidence type="ECO:0000256" key="6">
    <source>
        <dbReference type="ARBA" id="ARBA00022989"/>
    </source>
</evidence>